<keyword evidence="1 2" id="KW-0694">RNA-binding</keyword>
<dbReference type="PANTHER" id="PTHR23236">
    <property type="entry name" value="EUKARYOTIC TRANSLATION INITIATION FACTOR 4B/4H"/>
    <property type="match status" value="1"/>
</dbReference>
<dbReference type="EMBL" id="HACM01010162">
    <property type="protein sequence ID" value="CRZ10604.1"/>
    <property type="molecule type" value="Transcribed_RNA"/>
</dbReference>
<dbReference type="SUPFAM" id="SSF54928">
    <property type="entry name" value="RNA-binding domain, RBD"/>
    <property type="match status" value="1"/>
</dbReference>
<evidence type="ECO:0000256" key="1">
    <source>
        <dbReference type="ARBA" id="ARBA00022884"/>
    </source>
</evidence>
<dbReference type="InterPro" id="IPR012677">
    <property type="entry name" value="Nucleotide-bd_a/b_plait_sf"/>
</dbReference>
<dbReference type="PANTHER" id="PTHR23236:SF11">
    <property type="entry name" value="EUKARYOTIC TRANSLATION INITIATION FACTOR 4H"/>
    <property type="match status" value="1"/>
</dbReference>
<dbReference type="PROSITE" id="PS50102">
    <property type="entry name" value="RRM"/>
    <property type="match status" value="1"/>
</dbReference>
<dbReference type="InterPro" id="IPR035979">
    <property type="entry name" value="RBD_domain_sf"/>
</dbReference>
<organism evidence="5">
    <name type="scientific">Spongospora subterranea</name>
    <dbReference type="NCBI Taxonomy" id="70186"/>
    <lineage>
        <taxon>Eukaryota</taxon>
        <taxon>Sar</taxon>
        <taxon>Rhizaria</taxon>
        <taxon>Endomyxa</taxon>
        <taxon>Phytomyxea</taxon>
        <taxon>Plasmodiophorida</taxon>
        <taxon>Plasmodiophoridae</taxon>
        <taxon>Spongospora</taxon>
    </lineage>
</organism>
<evidence type="ECO:0000256" key="3">
    <source>
        <dbReference type="SAM" id="MobiDB-lite"/>
    </source>
</evidence>
<protein>
    <recommendedName>
        <fullName evidence="4">RRM domain-containing protein</fullName>
    </recommendedName>
</protein>
<name>A0A0H5RPF4_9EUKA</name>
<dbReference type="AlphaFoldDB" id="A0A0H5RPF4"/>
<reference evidence="5" key="1">
    <citation type="submission" date="2015-04" db="EMBL/GenBank/DDBJ databases">
        <title>The genome sequence of the plant pathogenic Rhizarian Plasmodiophora brassicae reveals insights in its biotrophic life cycle and the origin of chitin synthesis.</title>
        <authorList>
            <person name="Schwelm A."/>
            <person name="Fogelqvist J."/>
            <person name="Knaust A."/>
            <person name="Julke S."/>
            <person name="Lilja T."/>
            <person name="Dhandapani V."/>
            <person name="Bonilla-Rosso G."/>
            <person name="Karlsson M."/>
            <person name="Shevchenko A."/>
            <person name="Choi S.R."/>
            <person name="Kim H.G."/>
            <person name="Park J.Y."/>
            <person name="Lim Y.P."/>
            <person name="Ludwig-Muller J."/>
            <person name="Dixelius C."/>
        </authorList>
    </citation>
    <scope>NUCLEOTIDE SEQUENCE</scope>
    <source>
        <tissue evidence="5">Potato root galls</tissue>
    </source>
</reference>
<dbReference type="SMART" id="SM00360">
    <property type="entry name" value="RRM"/>
    <property type="match status" value="1"/>
</dbReference>
<dbReference type="Gene3D" id="3.30.70.330">
    <property type="match status" value="1"/>
</dbReference>
<proteinExistence type="predicted"/>
<feature type="region of interest" description="Disordered" evidence="3">
    <location>
        <begin position="173"/>
        <end position="202"/>
    </location>
</feature>
<dbReference type="Pfam" id="PF00076">
    <property type="entry name" value="RRM_1"/>
    <property type="match status" value="1"/>
</dbReference>
<feature type="domain" description="RRM" evidence="4">
    <location>
        <begin position="83"/>
        <end position="161"/>
    </location>
</feature>
<dbReference type="GO" id="GO:0005730">
    <property type="term" value="C:nucleolus"/>
    <property type="evidence" value="ECO:0007669"/>
    <property type="project" value="TreeGrafter"/>
</dbReference>
<evidence type="ECO:0000256" key="2">
    <source>
        <dbReference type="PROSITE-ProRule" id="PRU00176"/>
    </source>
</evidence>
<dbReference type="InterPro" id="IPR000504">
    <property type="entry name" value="RRM_dom"/>
</dbReference>
<evidence type="ECO:0000313" key="5">
    <source>
        <dbReference type="EMBL" id="CRZ10604.1"/>
    </source>
</evidence>
<sequence>MTKFKSSNAVKRNSETIRKAIRQTKPRKTGTVVVEEDALIDPAQLNIENKFGDRAIVTAANGVNVTVEETAENAEVAPRRKKWITFIGNLPYGMTEERLREFLNLDSDLIEVRLPRNSKSRERIQGYAFCEFNNNAALRKCLLMHHTKLEGRRINVELTAGAGGNSVRRKNRIAKKNKSANEWRARRAKKLELQKDGKETGL</sequence>
<accession>A0A0H5RPF4</accession>
<dbReference type="GO" id="GO:0003723">
    <property type="term" value="F:RNA binding"/>
    <property type="evidence" value="ECO:0007669"/>
    <property type="project" value="UniProtKB-UniRule"/>
</dbReference>
<feature type="compositionally biased region" description="Basic and acidic residues" evidence="3">
    <location>
        <begin position="179"/>
        <end position="202"/>
    </location>
</feature>
<evidence type="ECO:0000259" key="4">
    <source>
        <dbReference type="PROSITE" id="PS50102"/>
    </source>
</evidence>